<dbReference type="Gene3D" id="2.60.120.260">
    <property type="entry name" value="Galactose-binding domain-like"/>
    <property type="match status" value="2"/>
</dbReference>
<name>A0ABN2H5W6_9ACTN</name>
<reference evidence="4 5" key="1">
    <citation type="journal article" date="2019" name="Int. J. Syst. Evol. Microbiol.">
        <title>The Global Catalogue of Microorganisms (GCM) 10K type strain sequencing project: providing services to taxonomists for standard genome sequencing and annotation.</title>
        <authorList>
            <consortium name="The Broad Institute Genomics Platform"/>
            <consortium name="The Broad Institute Genome Sequencing Center for Infectious Disease"/>
            <person name="Wu L."/>
            <person name="Ma J."/>
        </authorList>
    </citation>
    <scope>NUCLEOTIDE SEQUENCE [LARGE SCALE GENOMIC DNA]</scope>
    <source>
        <strain evidence="4 5">JCM 14307</strain>
    </source>
</reference>
<dbReference type="Gene3D" id="2.120.10.70">
    <property type="entry name" value="Fucose-specific lectin"/>
    <property type="match status" value="1"/>
</dbReference>
<dbReference type="InterPro" id="IPR007132">
    <property type="entry name" value="DUF346"/>
</dbReference>
<evidence type="ECO:0000259" key="3">
    <source>
        <dbReference type="PROSITE" id="PS50022"/>
    </source>
</evidence>
<dbReference type="SUPFAM" id="SSF49785">
    <property type="entry name" value="Galactose-binding domain-like"/>
    <property type="match status" value="2"/>
</dbReference>
<keyword evidence="2" id="KW-0732">Signal</keyword>
<dbReference type="PROSITE" id="PS50022">
    <property type="entry name" value="FA58C_3"/>
    <property type="match status" value="2"/>
</dbReference>
<dbReference type="Pfam" id="PF13320">
    <property type="entry name" value="GH123_cat"/>
    <property type="match status" value="1"/>
</dbReference>
<dbReference type="Pfam" id="PF03984">
    <property type="entry name" value="DUF346"/>
    <property type="match status" value="5"/>
</dbReference>
<protein>
    <recommendedName>
        <fullName evidence="3">F5/8 type C domain-containing protein</fullName>
    </recommendedName>
</protein>
<proteinExistence type="predicted"/>
<dbReference type="InterPro" id="IPR008979">
    <property type="entry name" value="Galactose-bd-like_sf"/>
</dbReference>
<sequence>MRRPWKLFALALASALVVTISPPNPPAQAVRPSAGGLSVWTESAYTSVFRDSRPSAESGQDLTLDTARNDYEGAQIVLRRSPAYTITGVDFTALTGPAGSIAASNLSYNFVGYESLNYNSSVTPLLRTGAGLFPDRLQNDPSLAVEPDKTQSIWIRAYIPTTAAGGLYTGTVTVRTSVGDIQVPITANVRDVVIPPTKDSEFTNVLWHNMLGPSSWDHGAGDTVELTYHVKRYDDAWWKIVDNYAAMQARYRGNNLQLPVIHLLREGGSKVDDAGNYQFTWTRFDQVVERIMRAGHIKRLEGFTMSGPHDDRRSPWYDPNRPQGKFLTEVLGKTLPGTTQASFSWVDWDSTPATKWNDQFFPALRAHLIEKGWDKMWWHHVSDEAGSPTWFTLERTIRARWPEVKIGDAMLWSGVDQSKEADVIIPILDEYDRHRATYDKERDDHGKQLWLYNCIGPAGNFLNRFVDQPQWHQRMTMWYAYSRGVTGYLHWAWMNWQYPMNDQPGKGDGFIVRADTNPSRMTFESSPRYESLRDGIEDWEILNLLGKRNPGLAKDLATSMAQRGDKYVMDTTFQQRIRRMALDAAAGLPVIAQDHALDKTATSSSSAGAGFEASKAVDGNDVTGWRPATGTQWLQIDLRNQSRLDGIHLKWSAAPANNYRVKTSYDGTNWVDAYSTTTGDGGDDFIGFVGKARYLRLEVTGGSSAYQLNSFEVSGHRLAQANLAAGKTYHLLPNPDDQPDEGNRQLTDGQIGDDWSDLRGVGWKTIKNANRYTDMTIDLGSVQRVAEAKVHAYEEYQHYRPDELTVLTSTDGTNYTARKTVTGVDPAGQSKVWYDIAFPAVQARWVRVSFNHRGTDPGTVTLMDELEVYGSGSAVGPEEPAGSSAFAWKYQNHVFAPATNGIQHWWFSPGIGVERDVWPAASPVEGKPVGLAFDNQQHVFARSKTDTLLTSSWTEGQAAVQTADLGGAAYSDPAPVVWGNQRHVFARSADGGLTHWSWDAASGQQVNTWPKAAVPIAGKPSAFAARDELHVVARGTDNRLYHWWWKADAPQPQVESWGGEAYSDPTTFTYDGQNHAFAKAADGQLFHWWSDVDGLRSDKWTGAPAAFKGTPAGYRYGTQQHVVARGADDTLYHWWWDQPTDKITFANWGGQVQSDPAASVYNNQQHIFAQSTTALSHWEWDPTTGFKRDTW</sequence>
<gene>
    <name evidence="4" type="ORF">GCM10009745_28510</name>
</gene>
<dbReference type="Pfam" id="PF22633">
    <property type="entry name" value="F5_F8_type_C_2"/>
    <property type="match status" value="1"/>
</dbReference>
<feature type="signal peptide" evidence="2">
    <location>
        <begin position="1"/>
        <end position="29"/>
    </location>
</feature>
<accession>A0ABN2H5W6</accession>
<feature type="domain" description="F5/8 type C" evidence="3">
    <location>
        <begin position="763"/>
        <end position="871"/>
    </location>
</feature>
<evidence type="ECO:0000256" key="1">
    <source>
        <dbReference type="SAM" id="MobiDB-lite"/>
    </source>
</evidence>
<feature type="domain" description="F5/8 type C" evidence="3">
    <location>
        <begin position="581"/>
        <end position="716"/>
    </location>
</feature>
<dbReference type="SUPFAM" id="SSF89372">
    <property type="entry name" value="Fucose-specific lectin"/>
    <property type="match status" value="1"/>
</dbReference>
<organism evidence="4 5">
    <name type="scientific">Kribbella yunnanensis</name>
    <dbReference type="NCBI Taxonomy" id="190194"/>
    <lineage>
        <taxon>Bacteria</taxon>
        <taxon>Bacillati</taxon>
        <taxon>Actinomycetota</taxon>
        <taxon>Actinomycetes</taxon>
        <taxon>Propionibacteriales</taxon>
        <taxon>Kribbellaceae</taxon>
        <taxon>Kribbella</taxon>
    </lineage>
</organism>
<dbReference type="InterPro" id="IPR053850">
    <property type="entry name" value="Glyco_hydro_123_N_2"/>
</dbReference>
<evidence type="ECO:0000256" key="2">
    <source>
        <dbReference type="SAM" id="SignalP"/>
    </source>
</evidence>
<dbReference type="Pfam" id="PF00754">
    <property type="entry name" value="F5_F8_type_C"/>
    <property type="match status" value="1"/>
</dbReference>
<dbReference type="EMBL" id="BAAANF010000009">
    <property type="protein sequence ID" value="GAA1682513.1"/>
    <property type="molecule type" value="Genomic_DNA"/>
</dbReference>
<dbReference type="InterPro" id="IPR025150">
    <property type="entry name" value="GH123_cat"/>
</dbReference>
<dbReference type="Pfam" id="PF22680">
    <property type="entry name" value="Glyco_hydro_123_N_2"/>
    <property type="match status" value="1"/>
</dbReference>
<keyword evidence="5" id="KW-1185">Reference proteome</keyword>
<feature type="region of interest" description="Disordered" evidence="1">
    <location>
        <begin position="731"/>
        <end position="751"/>
    </location>
</feature>
<evidence type="ECO:0000313" key="5">
    <source>
        <dbReference type="Proteomes" id="UP001500280"/>
    </source>
</evidence>
<dbReference type="InterPro" id="IPR000421">
    <property type="entry name" value="FA58C"/>
</dbReference>
<dbReference type="Proteomes" id="UP001500280">
    <property type="component" value="Unassembled WGS sequence"/>
</dbReference>
<evidence type="ECO:0000313" key="4">
    <source>
        <dbReference type="EMBL" id="GAA1682513.1"/>
    </source>
</evidence>
<feature type="chain" id="PRO_5047317490" description="F5/8 type C domain-containing protein" evidence="2">
    <location>
        <begin position="30"/>
        <end position="1191"/>
    </location>
</feature>
<dbReference type="RefSeq" id="WP_344150524.1">
    <property type="nucleotide sequence ID" value="NZ_BAAANF010000009.1"/>
</dbReference>
<comment type="caution">
    <text evidence="4">The sequence shown here is derived from an EMBL/GenBank/DDBJ whole genome shotgun (WGS) entry which is preliminary data.</text>
</comment>